<dbReference type="KEGG" id="hdi:HDIA_0370"/>
<feature type="transmembrane region" description="Helical" evidence="9">
    <location>
        <begin position="57"/>
        <end position="80"/>
    </location>
</feature>
<comment type="similarity">
    <text evidence="2 9">Belongs to the ABC-2 integral membrane protein family.</text>
</comment>
<proteinExistence type="inferred from homology"/>
<dbReference type="PANTHER" id="PTHR30413">
    <property type="entry name" value="INNER MEMBRANE TRANSPORT PERMEASE"/>
    <property type="match status" value="1"/>
</dbReference>
<protein>
    <recommendedName>
        <fullName evidence="9">Transport permease protein</fullName>
    </recommendedName>
</protein>
<keyword evidence="3 9" id="KW-0813">Transport</keyword>
<evidence type="ECO:0000256" key="2">
    <source>
        <dbReference type="ARBA" id="ARBA00007783"/>
    </source>
</evidence>
<dbReference type="InterPro" id="IPR013525">
    <property type="entry name" value="ABC2_TM"/>
</dbReference>
<sequence length="286" mass="31351">MDVAVEEKQEASPALPHETLITAGNLPLRTIFGELFGYRDLVRFFIRRDLKVRYRQTFLGVAWIVVQPFVSLVLFTVVFGRLAGMPSDGLRYEVFAISGLVIWTFFANGLTNSANSVVNNAALVSKVYFPRLAIPIAAILSGLVDLLIASGFMLAVLVYYGVDFSMRFLLIVPLTGLAIVATFGVGFILSGLNVLYRDVRHLVPFLTQAWFFATPVVYPLSLFPEGARPFMALNPMVGVLEGFRWAVGASSDPWSAIGLSCLSASVLAILGVLTFTKAERRFADVI</sequence>
<comment type="subcellular location">
    <subcellularLocation>
        <location evidence="1 9">Cell inner membrane</location>
        <topology evidence="1 9">Multi-pass membrane protein</topology>
    </subcellularLocation>
</comment>
<evidence type="ECO:0000256" key="8">
    <source>
        <dbReference type="ARBA" id="ARBA00023136"/>
    </source>
</evidence>
<dbReference type="Pfam" id="PF01061">
    <property type="entry name" value="ABC2_membrane"/>
    <property type="match status" value="1"/>
</dbReference>
<evidence type="ECO:0000313" key="12">
    <source>
        <dbReference type="Proteomes" id="UP000223606"/>
    </source>
</evidence>
<evidence type="ECO:0000256" key="9">
    <source>
        <dbReference type="RuleBase" id="RU361157"/>
    </source>
</evidence>
<dbReference type="EMBL" id="LT960614">
    <property type="protein sequence ID" value="SON53911.1"/>
    <property type="molecule type" value="Genomic_DNA"/>
</dbReference>
<dbReference type="PANTHER" id="PTHR30413:SF8">
    <property type="entry name" value="TRANSPORT PERMEASE PROTEIN"/>
    <property type="match status" value="1"/>
</dbReference>
<dbReference type="InterPro" id="IPR047817">
    <property type="entry name" value="ABC2_TM_bact-type"/>
</dbReference>
<keyword evidence="8 9" id="KW-0472">Membrane</keyword>
<dbReference type="GO" id="GO:0043190">
    <property type="term" value="C:ATP-binding cassette (ABC) transporter complex"/>
    <property type="evidence" value="ECO:0007669"/>
    <property type="project" value="InterPro"/>
</dbReference>
<feature type="transmembrane region" description="Helical" evidence="9">
    <location>
        <begin position="254"/>
        <end position="275"/>
    </location>
</feature>
<evidence type="ECO:0000256" key="4">
    <source>
        <dbReference type="ARBA" id="ARBA00022475"/>
    </source>
</evidence>
<keyword evidence="7 9" id="KW-1133">Transmembrane helix</keyword>
<keyword evidence="6 9" id="KW-0812">Transmembrane</keyword>
<feature type="transmembrane region" description="Helical" evidence="9">
    <location>
        <begin position="168"/>
        <end position="190"/>
    </location>
</feature>
<dbReference type="GO" id="GO:0015920">
    <property type="term" value="P:lipopolysaccharide transport"/>
    <property type="evidence" value="ECO:0007669"/>
    <property type="project" value="TreeGrafter"/>
</dbReference>
<dbReference type="GO" id="GO:0140359">
    <property type="term" value="F:ABC-type transporter activity"/>
    <property type="evidence" value="ECO:0007669"/>
    <property type="project" value="InterPro"/>
</dbReference>
<evidence type="ECO:0000313" key="11">
    <source>
        <dbReference type="EMBL" id="SON53911.1"/>
    </source>
</evidence>
<evidence type="ECO:0000256" key="7">
    <source>
        <dbReference type="ARBA" id="ARBA00022989"/>
    </source>
</evidence>
<dbReference type="OrthoDB" id="9786910at2"/>
<evidence type="ECO:0000256" key="5">
    <source>
        <dbReference type="ARBA" id="ARBA00022519"/>
    </source>
</evidence>
<dbReference type="PROSITE" id="PS51012">
    <property type="entry name" value="ABC_TM2"/>
    <property type="match status" value="1"/>
</dbReference>
<name>A0A2C9D290_9HYPH</name>
<accession>A0A2C9D290</accession>
<feature type="transmembrane region" description="Helical" evidence="9">
    <location>
        <begin position="202"/>
        <end position="221"/>
    </location>
</feature>
<dbReference type="Proteomes" id="UP000223606">
    <property type="component" value="Chromosome 1"/>
</dbReference>
<dbReference type="AlphaFoldDB" id="A0A2C9D290"/>
<evidence type="ECO:0000256" key="3">
    <source>
        <dbReference type="ARBA" id="ARBA00022448"/>
    </source>
</evidence>
<evidence type="ECO:0000256" key="6">
    <source>
        <dbReference type="ARBA" id="ARBA00022692"/>
    </source>
</evidence>
<keyword evidence="4 9" id="KW-1003">Cell membrane</keyword>
<organism evidence="11 12">
    <name type="scientific">Hartmannibacter diazotrophicus</name>
    <dbReference type="NCBI Taxonomy" id="1482074"/>
    <lineage>
        <taxon>Bacteria</taxon>
        <taxon>Pseudomonadati</taxon>
        <taxon>Pseudomonadota</taxon>
        <taxon>Alphaproteobacteria</taxon>
        <taxon>Hyphomicrobiales</taxon>
        <taxon>Pleomorphomonadaceae</taxon>
        <taxon>Hartmannibacter</taxon>
    </lineage>
</organism>
<keyword evidence="5" id="KW-0997">Cell inner membrane</keyword>
<feature type="domain" description="ABC transmembrane type-2" evidence="10">
    <location>
        <begin position="59"/>
        <end position="278"/>
    </location>
</feature>
<evidence type="ECO:0000259" key="10">
    <source>
        <dbReference type="PROSITE" id="PS51012"/>
    </source>
</evidence>
<gene>
    <name evidence="11" type="primary">tagG</name>
    <name evidence="11" type="ORF">HDIA_0370</name>
</gene>
<dbReference type="InterPro" id="IPR000412">
    <property type="entry name" value="ABC_2_transport"/>
</dbReference>
<dbReference type="RefSeq" id="WP_157775154.1">
    <property type="nucleotide sequence ID" value="NZ_LT960614.1"/>
</dbReference>
<dbReference type="PRINTS" id="PR00164">
    <property type="entry name" value="ABC2TRNSPORT"/>
</dbReference>
<feature type="transmembrane region" description="Helical" evidence="9">
    <location>
        <begin position="132"/>
        <end position="162"/>
    </location>
</feature>
<evidence type="ECO:0000256" key="1">
    <source>
        <dbReference type="ARBA" id="ARBA00004429"/>
    </source>
</evidence>
<feature type="transmembrane region" description="Helical" evidence="9">
    <location>
        <begin position="92"/>
        <end position="111"/>
    </location>
</feature>
<reference evidence="12" key="1">
    <citation type="submission" date="2017-09" db="EMBL/GenBank/DDBJ databases">
        <title>Genome sequence of Nannocystis excedens DSM 71.</title>
        <authorList>
            <person name="Blom J."/>
        </authorList>
    </citation>
    <scope>NUCLEOTIDE SEQUENCE [LARGE SCALE GENOMIC DNA]</scope>
    <source>
        <strain evidence="12">type strain: E19</strain>
    </source>
</reference>
<keyword evidence="12" id="KW-1185">Reference proteome</keyword>